<organism evidence="2 3">
    <name type="scientific">Prosthecobacter fusiformis</name>
    <dbReference type="NCBI Taxonomy" id="48464"/>
    <lineage>
        <taxon>Bacteria</taxon>
        <taxon>Pseudomonadati</taxon>
        <taxon>Verrucomicrobiota</taxon>
        <taxon>Verrucomicrobiia</taxon>
        <taxon>Verrucomicrobiales</taxon>
        <taxon>Verrucomicrobiaceae</taxon>
        <taxon>Prosthecobacter</taxon>
    </lineage>
</organism>
<dbReference type="InterPro" id="IPR033803">
    <property type="entry name" value="CBD-like_Golvesin-Xly"/>
</dbReference>
<evidence type="ECO:0000313" key="2">
    <source>
        <dbReference type="EMBL" id="TDU69368.1"/>
    </source>
</evidence>
<gene>
    <name evidence="2" type="ORF">EI77_03021</name>
</gene>
<sequence length="198" mass="21927">MKTLLFFTTLLFTAQSPGQAPKVALKPHPQALQGIHAPGEVDRPEMVPFIVSDPATLPGIVLDETAATLVGEWQYSTHTPPYVGLGYLHDMKSGKGHKSVTFSPDIPKNGWYEVRVAHCYNVRRSTHTPVTIHHADGEKTIRINQQEEPAHQRLWRSLGKFRFAAGRAGCVRISNEGTEENKVVIADAVQFLPVSKNK</sequence>
<name>A0A4R7RWH1_9BACT</name>
<evidence type="ECO:0000259" key="1">
    <source>
        <dbReference type="Pfam" id="PF25275"/>
    </source>
</evidence>
<dbReference type="AlphaFoldDB" id="A0A4R7RWH1"/>
<protein>
    <recommendedName>
        <fullName evidence="1">Golvesin/Xly CBD-like domain-containing protein</fullName>
    </recommendedName>
</protein>
<feature type="domain" description="Golvesin/Xly CBD-like" evidence="1">
    <location>
        <begin position="63"/>
        <end position="191"/>
    </location>
</feature>
<dbReference type="Proteomes" id="UP000295662">
    <property type="component" value="Unassembled WGS sequence"/>
</dbReference>
<dbReference type="EMBL" id="SOCA01000005">
    <property type="protein sequence ID" value="TDU69368.1"/>
    <property type="molecule type" value="Genomic_DNA"/>
</dbReference>
<dbReference type="RefSeq" id="WP_208300359.1">
    <property type="nucleotide sequence ID" value="NZ_SOCA01000005.1"/>
</dbReference>
<dbReference type="Pfam" id="PF25275">
    <property type="entry name" value="Golvesin_C"/>
    <property type="match status" value="1"/>
</dbReference>
<keyword evidence="3" id="KW-1185">Reference proteome</keyword>
<comment type="caution">
    <text evidence="2">The sequence shown here is derived from an EMBL/GenBank/DDBJ whole genome shotgun (WGS) entry which is preliminary data.</text>
</comment>
<reference evidence="2 3" key="1">
    <citation type="submission" date="2019-03" db="EMBL/GenBank/DDBJ databases">
        <title>Genomic Encyclopedia of Archaeal and Bacterial Type Strains, Phase II (KMG-II): from individual species to whole genera.</title>
        <authorList>
            <person name="Goeker M."/>
        </authorList>
    </citation>
    <scope>NUCLEOTIDE SEQUENCE [LARGE SCALE GENOMIC DNA]</scope>
    <source>
        <strain evidence="2 3">ATCC 25309</strain>
    </source>
</reference>
<evidence type="ECO:0000313" key="3">
    <source>
        <dbReference type="Proteomes" id="UP000295662"/>
    </source>
</evidence>
<proteinExistence type="predicted"/>
<accession>A0A4R7RWH1</accession>